<dbReference type="RefSeq" id="WP_115452908.1">
    <property type="nucleotide sequence ID" value="NZ_QNQT01000007.1"/>
</dbReference>
<proteinExistence type="predicted"/>
<evidence type="ECO:0008006" key="3">
    <source>
        <dbReference type="Google" id="ProtNLM"/>
    </source>
</evidence>
<name>A0A3D8GNX0_9BACI</name>
<dbReference type="OrthoDB" id="4687120at2"/>
<gene>
    <name evidence="1" type="ORF">DRW41_15415</name>
</gene>
<evidence type="ECO:0000313" key="1">
    <source>
        <dbReference type="EMBL" id="RDU35981.1"/>
    </source>
</evidence>
<keyword evidence="2" id="KW-1185">Reference proteome</keyword>
<dbReference type="InterPro" id="IPR011094">
    <property type="entry name" value="Uncharacterised_LppY/LpqO"/>
</dbReference>
<accession>A0A3D8GNX0</accession>
<dbReference type="Proteomes" id="UP000257144">
    <property type="component" value="Unassembled WGS sequence"/>
</dbReference>
<evidence type="ECO:0000313" key="2">
    <source>
        <dbReference type="Proteomes" id="UP000257144"/>
    </source>
</evidence>
<organism evidence="1 2">
    <name type="scientific">Neobacillus piezotolerans</name>
    <dbReference type="NCBI Taxonomy" id="2259171"/>
    <lineage>
        <taxon>Bacteria</taxon>
        <taxon>Bacillati</taxon>
        <taxon>Bacillota</taxon>
        <taxon>Bacilli</taxon>
        <taxon>Bacillales</taxon>
        <taxon>Bacillaceae</taxon>
        <taxon>Neobacillus</taxon>
    </lineage>
</organism>
<protein>
    <recommendedName>
        <fullName evidence="3">DUF1259 domain-containing protein</fullName>
    </recommendedName>
</protein>
<dbReference type="AlphaFoldDB" id="A0A3D8GNX0"/>
<dbReference type="EMBL" id="QNQT01000007">
    <property type="protein sequence ID" value="RDU35981.1"/>
    <property type="molecule type" value="Genomic_DNA"/>
</dbReference>
<comment type="caution">
    <text evidence="1">The sequence shown here is derived from an EMBL/GenBank/DDBJ whole genome shotgun (WGS) entry which is preliminary data.</text>
</comment>
<reference evidence="1 2" key="1">
    <citation type="submission" date="2018-07" db="EMBL/GenBank/DDBJ databases">
        <title>Bacillus sp. YLB-04 draft genome sequence.</title>
        <authorList>
            <person name="Yu L."/>
            <person name="Tang X."/>
        </authorList>
    </citation>
    <scope>NUCLEOTIDE SEQUENCE [LARGE SCALE GENOMIC DNA]</scope>
    <source>
        <strain evidence="1 2">YLB-04</strain>
    </source>
</reference>
<sequence>MKKLLLIIGLFMSVILPPEETSAKQSPDCKTLEQIFKTKVREIEGVCKVEIGRKNLEVTHMGKKVSPELIELSFGFNFEKVDGQTALIGEMALLQEEVNPVIDALRKGGLEITAIHNHMMYERPRIMFLHVQGKGDIVKQANTLINAVAATKELKQLQQSTGSQQ</sequence>
<dbReference type="Pfam" id="PF07485">
    <property type="entry name" value="DUF1529"/>
    <property type="match status" value="1"/>
</dbReference>